<accession>A0AAV3Q625</accession>
<protein>
    <submittedName>
        <fullName evidence="2">Uncharacterized protein</fullName>
    </submittedName>
</protein>
<evidence type="ECO:0000313" key="3">
    <source>
        <dbReference type="Proteomes" id="UP001454036"/>
    </source>
</evidence>
<keyword evidence="3" id="KW-1185">Reference proteome</keyword>
<name>A0AAV3Q625_LITER</name>
<evidence type="ECO:0000256" key="1">
    <source>
        <dbReference type="SAM" id="Coils"/>
    </source>
</evidence>
<feature type="coiled-coil region" evidence="1">
    <location>
        <begin position="156"/>
        <end position="183"/>
    </location>
</feature>
<feature type="coiled-coil region" evidence="1">
    <location>
        <begin position="96"/>
        <end position="123"/>
    </location>
</feature>
<keyword evidence="1" id="KW-0175">Coiled coil</keyword>
<evidence type="ECO:0000313" key="2">
    <source>
        <dbReference type="EMBL" id="GAA0158105.1"/>
    </source>
</evidence>
<dbReference type="Proteomes" id="UP001454036">
    <property type="component" value="Unassembled WGS sequence"/>
</dbReference>
<gene>
    <name evidence="2" type="ORF">LIER_15215</name>
</gene>
<organism evidence="2 3">
    <name type="scientific">Lithospermum erythrorhizon</name>
    <name type="common">Purple gromwell</name>
    <name type="synonym">Lithospermum officinale var. erythrorhizon</name>
    <dbReference type="NCBI Taxonomy" id="34254"/>
    <lineage>
        <taxon>Eukaryota</taxon>
        <taxon>Viridiplantae</taxon>
        <taxon>Streptophyta</taxon>
        <taxon>Embryophyta</taxon>
        <taxon>Tracheophyta</taxon>
        <taxon>Spermatophyta</taxon>
        <taxon>Magnoliopsida</taxon>
        <taxon>eudicotyledons</taxon>
        <taxon>Gunneridae</taxon>
        <taxon>Pentapetalae</taxon>
        <taxon>asterids</taxon>
        <taxon>lamiids</taxon>
        <taxon>Boraginales</taxon>
        <taxon>Boraginaceae</taxon>
        <taxon>Boraginoideae</taxon>
        <taxon>Lithospermeae</taxon>
        <taxon>Lithospermum</taxon>
    </lineage>
</organism>
<sequence>MRAPYNLPNGLCIEEGHLRNKRMEAFHVVRSLLSAEEGRKHPSSDPIDVFALFALYMTKALNANYAYTRREVMKEVSSEKTQKATQVSLKGKDEELNSCKEALSAEETKCHKLREEKQAMEFEHVKSCSTLEPKLEKLMRDQSSLAKDVEDSRSAVVAATVRAEEAEAHAAEVEARLLRVDEEVARRVAKFKDSEEGDLFIGKESTTVVFGFVTKFLSDFP</sequence>
<reference evidence="2 3" key="1">
    <citation type="submission" date="2024-01" db="EMBL/GenBank/DDBJ databases">
        <title>The complete chloroplast genome sequence of Lithospermum erythrorhizon: insights into the phylogenetic relationship among Boraginaceae species and the maternal lineages of purple gromwells.</title>
        <authorList>
            <person name="Okada T."/>
            <person name="Watanabe K."/>
        </authorList>
    </citation>
    <scope>NUCLEOTIDE SEQUENCE [LARGE SCALE GENOMIC DNA]</scope>
</reference>
<comment type="caution">
    <text evidence="2">The sequence shown here is derived from an EMBL/GenBank/DDBJ whole genome shotgun (WGS) entry which is preliminary data.</text>
</comment>
<dbReference type="AlphaFoldDB" id="A0AAV3Q625"/>
<proteinExistence type="predicted"/>
<dbReference type="EMBL" id="BAABME010003260">
    <property type="protein sequence ID" value="GAA0158105.1"/>
    <property type="molecule type" value="Genomic_DNA"/>
</dbReference>